<dbReference type="CDD" id="cd03268">
    <property type="entry name" value="ABC_BcrA_bacitracin_resist"/>
    <property type="match status" value="1"/>
</dbReference>
<comment type="caution">
    <text evidence="7">The sequence shown here is derived from an EMBL/GenBank/DDBJ whole genome shotgun (WGS) entry which is preliminary data.</text>
</comment>
<dbReference type="PANTHER" id="PTHR43335">
    <property type="entry name" value="ABC TRANSPORTER, ATP-BINDING PROTEIN"/>
    <property type="match status" value="1"/>
</dbReference>
<evidence type="ECO:0000313" key="7">
    <source>
        <dbReference type="EMBL" id="MDT0380815.1"/>
    </source>
</evidence>
<keyword evidence="4 7" id="KW-0067">ATP-binding</keyword>
<organism evidence="7 8">
    <name type="scientific">Streptomyces hazeniae</name>
    <dbReference type="NCBI Taxonomy" id="3075538"/>
    <lineage>
        <taxon>Bacteria</taxon>
        <taxon>Bacillati</taxon>
        <taxon>Actinomycetota</taxon>
        <taxon>Actinomycetes</taxon>
        <taxon>Kitasatosporales</taxon>
        <taxon>Streptomycetaceae</taxon>
        <taxon>Streptomyces</taxon>
    </lineage>
</organism>
<dbReference type="InterPro" id="IPR003439">
    <property type="entry name" value="ABC_transporter-like_ATP-bd"/>
</dbReference>
<protein>
    <submittedName>
        <fullName evidence="7">ABC transporter ATP-binding protein</fullName>
    </submittedName>
</protein>
<dbReference type="RefSeq" id="WP_311674526.1">
    <property type="nucleotide sequence ID" value="NZ_JAVREQ010000017.1"/>
</dbReference>
<accession>A0ABU2NVU2</accession>
<dbReference type="Pfam" id="PF00005">
    <property type="entry name" value="ABC_tran"/>
    <property type="match status" value="1"/>
</dbReference>
<feature type="region of interest" description="Disordered" evidence="5">
    <location>
        <begin position="331"/>
        <end position="399"/>
    </location>
</feature>
<dbReference type="EMBL" id="JAVREQ010000017">
    <property type="protein sequence ID" value="MDT0380815.1"/>
    <property type="molecule type" value="Genomic_DNA"/>
</dbReference>
<evidence type="ECO:0000256" key="3">
    <source>
        <dbReference type="ARBA" id="ARBA00022741"/>
    </source>
</evidence>
<sequence>MIEAYGLTKRYGAKTAVYNLSFQVRPGAVTGFLGPNGSGKSTTMRMILGLDQPTSGHVTIGGQPYRKLPNAPRQVGALLDAKAVHGGRSARSHLLCLAQLSGIPARRVDEVLGLVGLQDVGGKRSKGFSLGMGQRLGIAAALLGDPQVLLFDEPVNGLDPEGILWVRNLMKRLADEGRTVFVSSHLMSEMALTADHLIVIGRGQLMADMPVKDFITQNSVGYARVRTPDDAPEQREKLGSALAEAGGQVEPEADGALRVTGVPLPRISDLAHGADVRLWELSPHQASLEEAYMRLTQGAVDYRSTTDLAAGLAPTGFGPGAPGMPVPGTVPGGMPGGMPGQVPGQVPGQAPGAMPGGPVPGGYGPPGGAPPVPPQADPRGAYAAGPYQGASGAGDGGRG</sequence>
<dbReference type="SUPFAM" id="SSF52540">
    <property type="entry name" value="P-loop containing nucleoside triphosphate hydrolases"/>
    <property type="match status" value="1"/>
</dbReference>
<reference evidence="8" key="1">
    <citation type="submission" date="2023-07" db="EMBL/GenBank/DDBJ databases">
        <title>30 novel species of actinomycetes from the DSMZ collection.</title>
        <authorList>
            <person name="Nouioui I."/>
        </authorList>
    </citation>
    <scope>NUCLEOTIDE SEQUENCE [LARGE SCALE GENOMIC DNA]</scope>
    <source>
        <strain evidence="8">DSM 42041</strain>
    </source>
</reference>
<keyword evidence="3" id="KW-0547">Nucleotide-binding</keyword>
<keyword evidence="2" id="KW-0813">Transport</keyword>
<dbReference type="PANTHER" id="PTHR43335:SF4">
    <property type="entry name" value="ABC TRANSPORTER, ATP-BINDING PROTEIN"/>
    <property type="match status" value="1"/>
</dbReference>
<evidence type="ECO:0000313" key="8">
    <source>
        <dbReference type="Proteomes" id="UP001183414"/>
    </source>
</evidence>
<dbReference type="InterPro" id="IPR003593">
    <property type="entry name" value="AAA+_ATPase"/>
</dbReference>
<comment type="similarity">
    <text evidence="1">Belongs to the ABC transporter superfamily.</text>
</comment>
<keyword evidence="8" id="KW-1185">Reference proteome</keyword>
<dbReference type="Proteomes" id="UP001183414">
    <property type="component" value="Unassembled WGS sequence"/>
</dbReference>
<dbReference type="InterPro" id="IPR027417">
    <property type="entry name" value="P-loop_NTPase"/>
</dbReference>
<evidence type="ECO:0000256" key="4">
    <source>
        <dbReference type="ARBA" id="ARBA00022840"/>
    </source>
</evidence>
<evidence type="ECO:0000256" key="1">
    <source>
        <dbReference type="ARBA" id="ARBA00005417"/>
    </source>
</evidence>
<proteinExistence type="inferred from homology"/>
<gene>
    <name evidence="7" type="ORF">RM572_18845</name>
</gene>
<dbReference type="GO" id="GO:0005524">
    <property type="term" value="F:ATP binding"/>
    <property type="evidence" value="ECO:0007669"/>
    <property type="project" value="UniProtKB-KW"/>
</dbReference>
<dbReference type="SMART" id="SM00382">
    <property type="entry name" value="AAA"/>
    <property type="match status" value="1"/>
</dbReference>
<evidence type="ECO:0000256" key="2">
    <source>
        <dbReference type="ARBA" id="ARBA00022448"/>
    </source>
</evidence>
<feature type="compositionally biased region" description="Pro residues" evidence="5">
    <location>
        <begin position="367"/>
        <end position="376"/>
    </location>
</feature>
<feature type="compositionally biased region" description="Low complexity" evidence="5">
    <location>
        <begin position="340"/>
        <end position="353"/>
    </location>
</feature>
<dbReference type="PROSITE" id="PS50893">
    <property type="entry name" value="ABC_TRANSPORTER_2"/>
    <property type="match status" value="1"/>
</dbReference>
<evidence type="ECO:0000256" key="5">
    <source>
        <dbReference type="SAM" id="MobiDB-lite"/>
    </source>
</evidence>
<evidence type="ECO:0000259" key="6">
    <source>
        <dbReference type="PROSITE" id="PS50893"/>
    </source>
</evidence>
<name>A0ABU2NVU2_9ACTN</name>
<dbReference type="Gene3D" id="3.40.50.300">
    <property type="entry name" value="P-loop containing nucleotide triphosphate hydrolases"/>
    <property type="match status" value="1"/>
</dbReference>
<feature type="domain" description="ABC transporter" evidence="6">
    <location>
        <begin position="2"/>
        <end position="227"/>
    </location>
</feature>